<dbReference type="OMA" id="CADCKAW"/>
<dbReference type="Pfam" id="PF24458">
    <property type="entry name" value="DUF7573"/>
    <property type="match status" value="1"/>
</dbReference>
<dbReference type="Proteomes" id="UP000297053">
    <property type="component" value="Chromosome"/>
</dbReference>
<dbReference type="RefSeq" id="WP_015761611.1">
    <property type="nucleotide sequence ID" value="NZ_CP039375.1"/>
</dbReference>
<evidence type="ECO:0000259" key="2">
    <source>
        <dbReference type="Pfam" id="PF24458"/>
    </source>
</evidence>
<name>A0A4D6KDC1_9EURY</name>
<protein>
    <recommendedName>
        <fullName evidence="2">DUF7573 domain-containing protein</fullName>
    </recommendedName>
</protein>
<proteinExistence type="predicted"/>
<dbReference type="KEGG" id="halz:E5139_06310"/>
<organism evidence="3 4">
    <name type="scientific">Halomicrobium mukohataei</name>
    <dbReference type="NCBI Taxonomy" id="57705"/>
    <lineage>
        <taxon>Archaea</taxon>
        <taxon>Methanobacteriati</taxon>
        <taxon>Methanobacteriota</taxon>
        <taxon>Stenosarchaea group</taxon>
        <taxon>Halobacteria</taxon>
        <taxon>Halobacteriales</taxon>
        <taxon>Haloarculaceae</taxon>
        <taxon>Halomicrobium</taxon>
    </lineage>
</organism>
<feature type="domain" description="DUF7573" evidence="2">
    <location>
        <begin position="46"/>
        <end position="84"/>
    </location>
</feature>
<gene>
    <name evidence="3" type="ORF">E5139_06310</name>
</gene>
<dbReference type="AlphaFoldDB" id="A0A4D6KDC1"/>
<dbReference type="InterPro" id="IPR055995">
    <property type="entry name" value="DUF7573"/>
</dbReference>
<evidence type="ECO:0000313" key="4">
    <source>
        <dbReference type="Proteomes" id="UP000297053"/>
    </source>
</evidence>
<dbReference type="EMBL" id="CP039375">
    <property type="protein sequence ID" value="QCD65272.1"/>
    <property type="molecule type" value="Genomic_DNA"/>
</dbReference>
<sequence length="84" mass="8818">MSDDASLTDFVGDATDDEPRDESSTSGNEQAGDDGGRVSPDGVEPAVTTAAWSPDGEPCCRCGASVSYRWQGEDGLVCPDCKEW</sequence>
<evidence type="ECO:0000256" key="1">
    <source>
        <dbReference type="SAM" id="MobiDB-lite"/>
    </source>
</evidence>
<reference evidence="3 4" key="2">
    <citation type="submission" date="2019-04" db="EMBL/GenBank/DDBJ databases">
        <authorList>
            <person name="Yang S."/>
            <person name="Wei W."/>
        </authorList>
    </citation>
    <scope>NUCLEOTIDE SEQUENCE [LARGE SCALE GENOMIC DNA]</scope>
    <source>
        <strain evidence="4">ZP60</strain>
    </source>
</reference>
<accession>A0A4D6KDC1</accession>
<evidence type="ECO:0000313" key="3">
    <source>
        <dbReference type="EMBL" id="QCD65272.1"/>
    </source>
</evidence>
<reference evidence="3 4" key="1">
    <citation type="submission" date="2019-04" db="EMBL/GenBank/DDBJ databases">
        <title>Complete genome sequence of Arthrobacter sp. ZXY-2 associated with effective atrazine degradation and salt adaptation.</title>
        <authorList>
            <person name="Zhao X."/>
        </authorList>
    </citation>
    <scope>NUCLEOTIDE SEQUENCE [LARGE SCALE GENOMIC DNA]</scope>
    <source>
        <strain evidence="4">ZP60</strain>
    </source>
</reference>
<dbReference type="GeneID" id="42178532"/>
<feature type="region of interest" description="Disordered" evidence="1">
    <location>
        <begin position="1"/>
        <end position="55"/>
    </location>
</feature>